<protein>
    <submittedName>
        <fullName evidence="2">Uncharacterized protein</fullName>
    </submittedName>
</protein>
<feature type="chain" id="PRO_5015494900" evidence="1">
    <location>
        <begin position="20"/>
        <end position="265"/>
    </location>
</feature>
<sequence length="265" mass="26742">MFSYRVAFVLCTAFSAALASSEVTSLGGDKKCSATTTITSLSINTTPLTCACGAETVCTGGATLTTGPLPTSTLLEGCTLEVVVGPANCNQACPTCVTPTPVAHREKPRADIGVDSCSTPTTTTTVSIPPMEPLCFCPLITACPTSWSVSTLVQPTSTVVSGCTEEVLHEECGCDETCVPPTDVISVVTPTITSFPGHEVCSPTATVTISSSFTAPCACPLFASCSAGSTTATAPLPTTTLIEGCTEEVVVGPGCGCLECVAESA</sequence>
<keyword evidence="3" id="KW-1185">Reference proteome</keyword>
<evidence type="ECO:0000313" key="3">
    <source>
        <dbReference type="Proteomes" id="UP000241462"/>
    </source>
</evidence>
<evidence type="ECO:0000313" key="2">
    <source>
        <dbReference type="EMBL" id="PSS00721.1"/>
    </source>
</evidence>
<organism evidence="2 3">
    <name type="scientific">Coniella lustricola</name>
    <dbReference type="NCBI Taxonomy" id="2025994"/>
    <lineage>
        <taxon>Eukaryota</taxon>
        <taxon>Fungi</taxon>
        <taxon>Dikarya</taxon>
        <taxon>Ascomycota</taxon>
        <taxon>Pezizomycotina</taxon>
        <taxon>Sordariomycetes</taxon>
        <taxon>Sordariomycetidae</taxon>
        <taxon>Diaporthales</taxon>
        <taxon>Schizoparmaceae</taxon>
        <taxon>Coniella</taxon>
    </lineage>
</organism>
<keyword evidence="1" id="KW-0732">Signal</keyword>
<name>A0A2T3AJI7_9PEZI</name>
<dbReference type="AlphaFoldDB" id="A0A2T3AJI7"/>
<reference evidence="2 3" key="1">
    <citation type="journal article" date="2018" name="Mycol. Prog.">
        <title>Coniella lustricola, a new species from submerged detritus.</title>
        <authorList>
            <person name="Raudabaugh D.B."/>
            <person name="Iturriaga T."/>
            <person name="Carver A."/>
            <person name="Mondo S."/>
            <person name="Pangilinan J."/>
            <person name="Lipzen A."/>
            <person name="He G."/>
            <person name="Amirebrahimi M."/>
            <person name="Grigoriev I.V."/>
            <person name="Miller A.N."/>
        </authorList>
    </citation>
    <scope>NUCLEOTIDE SEQUENCE [LARGE SCALE GENOMIC DNA]</scope>
    <source>
        <strain evidence="2 3">B22-T-1</strain>
    </source>
</reference>
<accession>A0A2T3AJI7</accession>
<dbReference type="EMBL" id="KZ678382">
    <property type="protein sequence ID" value="PSS00721.1"/>
    <property type="molecule type" value="Genomic_DNA"/>
</dbReference>
<proteinExistence type="predicted"/>
<dbReference type="STRING" id="2025994.A0A2T3AJI7"/>
<feature type="signal peptide" evidence="1">
    <location>
        <begin position="1"/>
        <end position="19"/>
    </location>
</feature>
<dbReference type="Proteomes" id="UP000241462">
    <property type="component" value="Unassembled WGS sequence"/>
</dbReference>
<evidence type="ECO:0000256" key="1">
    <source>
        <dbReference type="SAM" id="SignalP"/>
    </source>
</evidence>
<dbReference type="InParanoid" id="A0A2T3AJI7"/>
<gene>
    <name evidence="2" type="ORF">BD289DRAFT_423744</name>
</gene>